<keyword evidence="2" id="KW-1185">Reference proteome</keyword>
<dbReference type="PaxDb" id="4081-Solyc01g011270.1.1"/>
<dbReference type="EnsemblPlants" id="Solyc01g011270.2.1">
    <property type="protein sequence ID" value="Solyc01g011270.2.1"/>
    <property type="gene ID" value="Solyc01g011270.2"/>
</dbReference>
<dbReference type="Gramene" id="Solyc01g011270.2.1">
    <property type="protein sequence ID" value="Solyc01g011270.2.1"/>
    <property type="gene ID" value="Solyc01g011270.2"/>
</dbReference>
<protein>
    <submittedName>
        <fullName evidence="1">Uncharacterized protein</fullName>
    </submittedName>
</protein>
<sequence length="108" mass="11955">GEGSGGGILVLNEILHPSMVYTPLVPSKGFCKLGDRGTIVDFDTSFDYLVAEAYKSVVNVVSILLTNHSQPQIYFLDVSSSGFKYKLFDILHDNQVITIIIYIIDKKI</sequence>
<name>A0A3Q7EAG9_SOLLC</name>
<organism evidence="1">
    <name type="scientific">Solanum lycopersicum</name>
    <name type="common">Tomato</name>
    <name type="synonym">Lycopersicon esculentum</name>
    <dbReference type="NCBI Taxonomy" id="4081"/>
    <lineage>
        <taxon>Eukaryota</taxon>
        <taxon>Viridiplantae</taxon>
        <taxon>Streptophyta</taxon>
        <taxon>Embryophyta</taxon>
        <taxon>Tracheophyta</taxon>
        <taxon>Spermatophyta</taxon>
        <taxon>Magnoliopsida</taxon>
        <taxon>eudicotyledons</taxon>
        <taxon>Gunneridae</taxon>
        <taxon>Pentapetalae</taxon>
        <taxon>asterids</taxon>
        <taxon>lamiids</taxon>
        <taxon>Solanales</taxon>
        <taxon>Solanaceae</taxon>
        <taxon>Solanoideae</taxon>
        <taxon>Solaneae</taxon>
        <taxon>Solanum</taxon>
        <taxon>Solanum subgen. Lycopersicon</taxon>
    </lineage>
</organism>
<accession>A0A3Q7EAG9</accession>
<dbReference type="AlphaFoldDB" id="A0A3Q7EAG9"/>
<reference evidence="1" key="2">
    <citation type="submission" date="2019-01" db="UniProtKB">
        <authorList>
            <consortium name="EnsemblPlants"/>
        </authorList>
    </citation>
    <scope>IDENTIFICATION</scope>
    <source>
        <strain evidence="1">cv. Heinz 1706</strain>
    </source>
</reference>
<evidence type="ECO:0000313" key="1">
    <source>
        <dbReference type="EnsemblPlants" id="Solyc01g011270.2.1"/>
    </source>
</evidence>
<dbReference type="InParanoid" id="A0A3Q7EAG9"/>
<reference evidence="1" key="1">
    <citation type="journal article" date="2012" name="Nature">
        <title>The tomato genome sequence provides insights into fleshy fruit evolution.</title>
        <authorList>
            <consortium name="Tomato Genome Consortium"/>
        </authorList>
    </citation>
    <scope>NUCLEOTIDE SEQUENCE [LARGE SCALE GENOMIC DNA]</scope>
    <source>
        <strain evidence="1">cv. Heinz 1706</strain>
    </source>
</reference>
<evidence type="ECO:0000313" key="2">
    <source>
        <dbReference type="Proteomes" id="UP000004994"/>
    </source>
</evidence>
<dbReference type="InterPro" id="IPR021109">
    <property type="entry name" value="Peptidase_aspartic_dom_sf"/>
</dbReference>
<proteinExistence type="predicted"/>
<dbReference type="SUPFAM" id="SSF50630">
    <property type="entry name" value="Acid proteases"/>
    <property type="match status" value="1"/>
</dbReference>
<dbReference type="Proteomes" id="UP000004994">
    <property type="component" value="Chromosome 1"/>
</dbReference>